<comment type="caution">
    <text evidence="2">The sequence shown here is derived from an EMBL/GenBank/DDBJ whole genome shotgun (WGS) entry which is preliminary data.</text>
</comment>
<dbReference type="RefSeq" id="WP_344259263.1">
    <property type="nucleotide sequence ID" value="NZ_BAAAMJ010000009.1"/>
</dbReference>
<dbReference type="SUPFAM" id="SSF55729">
    <property type="entry name" value="Acyl-CoA N-acyltransferases (Nat)"/>
    <property type="match status" value="1"/>
</dbReference>
<sequence length="168" mass="17038">MSAVDVRPAVDGDAAPVSRIVAEAIRDMYTPLLGEGAAELLAAEHCSLPRIRAEIGIPGGAPGWLGWLVADSGDGSLAGAAAGGVPCAGSGEIYVLCVAPARQRTGVGGSLLGALTSRQLRHGAALQYVSLPGPRSPAAFPFFARHGFTRCAPSADDPPGVARCLREL</sequence>
<gene>
    <name evidence="2" type="ORF">GCM10009716_10570</name>
</gene>
<dbReference type="InterPro" id="IPR016181">
    <property type="entry name" value="Acyl_CoA_acyltransferase"/>
</dbReference>
<dbReference type="PROSITE" id="PS51186">
    <property type="entry name" value="GNAT"/>
    <property type="match status" value="1"/>
</dbReference>
<dbReference type="Gene3D" id="3.40.630.30">
    <property type="match status" value="1"/>
</dbReference>
<evidence type="ECO:0000313" key="2">
    <source>
        <dbReference type="EMBL" id="GAA1902561.1"/>
    </source>
</evidence>
<evidence type="ECO:0000259" key="1">
    <source>
        <dbReference type="PROSITE" id="PS51186"/>
    </source>
</evidence>
<name>A0ABN2NTP7_9ACTN</name>
<dbReference type="Proteomes" id="UP001501303">
    <property type="component" value="Unassembled WGS sequence"/>
</dbReference>
<dbReference type="Pfam" id="PF13508">
    <property type="entry name" value="Acetyltransf_7"/>
    <property type="match status" value="1"/>
</dbReference>
<evidence type="ECO:0000313" key="3">
    <source>
        <dbReference type="Proteomes" id="UP001501303"/>
    </source>
</evidence>
<proteinExistence type="predicted"/>
<accession>A0ABN2NTP7</accession>
<feature type="domain" description="N-acetyltransferase" evidence="1">
    <location>
        <begin position="4"/>
        <end position="167"/>
    </location>
</feature>
<keyword evidence="3" id="KW-1185">Reference proteome</keyword>
<protein>
    <recommendedName>
        <fullName evidence="1">N-acetyltransferase domain-containing protein</fullName>
    </recommendedName>
</protein>
<organism evidence="2 3">
    <name type="scientific">Streptomyces sodiiphilus</name>
    <dbReference type="NCBI Taxonomy" id="226217"/>
    <lineage>
        <taxon>Bacteria</taxon>
        <taxon>Bacillati</taxon>
        <taxon>Actinomycetota</taxon>
        <taxon>Actinomycetes</taxon>
        <taxon>Kitasatosporales</taxon>
        <taxon>Streptomycetaceae</taxon>
        <taxon>Streptomyces</taxon>
    </lineage>
</organism>
<dbReference type="InterPro" id="IPR000182">
    <property type="entry name" value="GNAT_dom"/>
</dbReference>
<reference evidence="2 3" key="1">
    <citation type="journal article" date="2019" name="Int. J. Syst. Evol. Microbiol.">
        <title>The Global Catalogue of Microorganisms (GCM) 10K type strain sequencing project: providing services to taxonomists for standard genome sequencing and annotation.</title>
        <authorList>
            <consortium name="The Broad Institute Genomics Platform"/>
            <consortium name="The Broad Institute Genome Sequencing Center for Infectious Disease"/>
            <person name="Wu L."/>
            <person name="Ma J."/>
        </authorList>
    </citation>
    <scope>NUCLEOTIDE SEQUENCE [LARGE SCALE GENOMIC DNA]</scope>
    <source>
        <strain evidence="2 3">JCM 13581</strain>
    </source>
</reference>
<dbReference type="EMBL" id="BAAAMJ010000009">
    <property type="protein sequence ID" value="GAA1902561.1"/>
    <property type="molecule type" value="Genomic_DNA"/>
</dbReference>